<accession>A0A8J2K7T4</accession>
<evidence type="ECO:0000313" key="2">
    <source>
        <dbReference type="EMBL" id="CAG7733274.1"/>
    </source>
</evidence>
<organism evidence="2 3">
    <name type="scientific">Allacma fusca</name>
    <dbReference type="NCBI Taxonomy" id="39272"/>
    <lineage>
        <taxon>Eukaryota</taxon>
        <taxon>Metazoa</taxon>
        <taxon>Ecdysozoa</taxon>
        <taxon>Arthropoda</taxon>
        <taxon>Hexapoda</taxon>
        <taxon>Collembola</taxon>
        <taxon>Symphypleona</taxon>
        <taxon>Sminthuridae</taxon>
        <taxon>Allacma</taxon>
    </lineage>
</organism>
<feature type="compositionally biased region" description="Basic and acidic residues" evidence="1">
    <location>
        <begin position="10"/>
        <end position="21"/>
    </location>
</feature>
<feature type="region of interest" description="Disordered" evidence="1">
    <location>
        <begin position="1"/>
        <end position="28"/>
    </location>
</feature>
<protein>
    <submittedName>
        <fullName evidence="2">Uncharacterized protein</fullName>
    </submittedName>
</protein>
<dbReference type="AlphaFoldDB" id="A0A8J2K7T4"/>
<feature type="non-terminal residue" evidence="2">
    <location>
        <position position="1"/>
    </location>
</feature>
<keyword evidence="3" id="KW-1185">Reference proteome</keyword>
<gene>
    <name evidence="2" type="ORF">AFUS01_LOCUS21728</name>
</gene>
<reference evidence="2" key="1">
    <citation type="submission" date="2021-06" db="EMBL/GenBank/DDBJ databases">
        <authorList>
            <person name="Hodson N. C."/>
            <person name="Mongue J. A."/>
            <person name="Jaron S. K."/>
        </authorList>
    </citation>
    <scope>NUCLEOTIDE SEQUENCE</scope>
</reference>
<sequence length="119" mass="13644">MSSFSEFQELEVHQTEPHSTHNDLTMTKVDLLAAAEDQQVNTSSQGPNSASNELIRYLVEIKLKLDRLETKVDLLHRKQIPNCIDIDADDDAQFPFSEYTSLESFARQIDNDKEFKTKV</sequence>
<proteinExistence type="predicted"/>
<evidence type="ECO:0000256" key="1">
    <source>
        <dbReference type="SAM" id="MobiDB-lite"/>
    </source>
</evidence>
<evidence type="ECO:0000313" key="3">
    <source>
        <dbReference type="Proteomes" id="UP000708208"/>
    </source>
</evidence>
<dbReference type="Proteomes" id="UP000708208">
    <property type="component" value="Unassembled WGS sequence"/>
</dbReference>
<dbReference type="EMBL" id="CAJVCH010246024">
    <property type="protein sequence ID" value="CAG7733274.1"/>
    <property type="molecule type" value="Genomic_DNA"/>
</dbReference>
<name>A0A8J2K7T4_9HEXA</name>
<comment type="caution">
    <text evidence="2">The sequence shown here is derived from an EMBL/GenBank/DDBJ whole genome shotgun (WGS) entry which is preliminary data.</text>
</comment>